<dbReference type="VEuPathDB" id="TriTrypDB:LdBPK_020310.1"/>
<keyword evidence="3 7" id="KW-0812">Transmembrane</keyword>
<sequence length="975" mass="103370">MDRQRCVSPSASANSHETMLSQQPDGQRPSSSSCPPPPRQPTTQRLCALAAGVLVFHVLTSALQETIFHLPGFTNLLLLSCGETFCTTVLVGLLLVWGWYHQLPRRAASEHQGPHGRSAATAVGAGTAEASPHGPLSNPAHGVGGSSNKQGWCLGDAVGHSPGAVCAAGHLPHGQERSRPHGDGRGAPTSVVEAVPVAVAADRGKGSALTLGAAHDSPSTSGASWRSTIRRVFHPSTVATRWYVRIAVLLSCSLYLTNRTSFFLSYSLQVIFKSSKLLCMVVVHRWWMRDSPEAAAPGSENETDSDDDADSVTHRWSAVAAPDRRDGASSEGGDSELLADDKAPGTGERHLRDESQRRGHGCSSSSPSTDFSTVVVDVSPPAGRTLASSHPLEDDQRRSWWGASRTCSSSSSGWRGRSWWWPRFWCQHGIDGLSRWCTSREWSCACACASSLAHRCAFRSARSPSDKRGHVSAATGLRQPVPHNGSIDGGLSAFEMLRAAGAWLVYQLRRLLRDTEIMACAVIVAGLISFTYAFQLDMQASAETSDSKDRLAALAKAASAEVAAERHILADRPRGPASASLTGRYVVAADAAAAANLRDSRSIATGLAQAGAALPLPLSSPFASSPLSPLQSVAAEVSRLSTLWIVTLIGVAGVLASNALDCIIYVLEEVHCFHATAGPPRRSNRGAHRHERAAGETARPLADVQRGAVLLPHHTSHRQHSLSPCPPMLSSRTQAAVAASSTRPTVPAASATEPPVRIPASPQELLFMVNGIATFLYAGGLSASWLCSRFLLLLWSFMGSNAMSTAVEADGGVVGALTAAEARQLAACERLLAASRRTDNAALPVECTALMARRPQLQRLAALSTGPPWGASSALPPPPPPPPPSTEPFSLSLFFLLIALASVTSVMGTLCLLRILAEFTGVMAVIVTSVRKALTILLSFLLYGRRFTLLHGVGMVGVMGGVVWYELQRRRRCGV</sequence>
<reference evidence="8 9" key="1">
    <citation type="journal article" date="2011" name="Genome Res.">
        <title>Whole genome sequencing of multiple Leishmania donovani clinical isolates provides insights into population structure and mechanisms of drug resistance.</title>
        <authorList>
            <person name="Downing T."/>
            <person name="Imamura H."/>
            <person name="Decuypere S."/>
            <person name="Clark T.G."/>
            <person name="Coombs G.H."/>
            <person name="Cotton J.A."/>
            <person name="Hilley J.D."/>
            <person name="de Doncker S."/>
            <person name="Maes I."/>
            <person name="Mottram J.C."/>
            <person name="Quail M.A."/>
            <person name="Rijal S."/>
            <person name="Sanders M."/>
            <person name="Schonian G."/>
            <person name="Stark O."/>
            <person name="Sundar S."/>
            <person name="Vanaerschot M."/>
            <person name="Hertz-Fowler C."/>
            <person name="Dujardin J.C."/>
            <person name="Berriman M."/>
        </authorList>
    </citation>
    <scope>NUCLEOTIDE SEQUENCE [LARGE SCALE GENOMIC DNA]</scope>
    <source>
        <strain evidence="8 9">BPK282A1</strain>
    </source>
</reference>
<evidence type="ECO:0000256" key="3">
    <source>
        <dbReference type="ARBA" id="ARBA00022692"/>
    </source>
</evidence>
<dbReference type="InterPro" id="IPR037185">
    <property type="entry name" value="EmrE-like"/>
</dbReference>
<organism evidence="8 9">
    <name type="scientific">Leishmania donovani</name>
    <dbReference type="NCBI Taxonomy" id="5661"/>
    <lineage>
        <taxon>Eukaryota</taxon>
        <taxon>Discoba</taxon>
        <taxon>Euglenozoa</taxon>
        <taxon>Kinetoplastea</taxon>
        <taxon>Metakinetoplastina</taxon>
        <taxon>Trypanosomatida</taxon>
        <taxon>Trypanosomatidae</taxon>
        <taxon>Leishmaniinae</taxon>
        <taxon>Leishmania</taxon>
    </lineage>
</organism>
<feature type="region of interest" description="Disordered" evidence="6">
    <location>
        <begin position="679"/>
        <end position="698"/>
    </location>
</feature>
<protein>
    <submittedName>
        <fullName evidence="8">Uncharacterized protein</fullName>
    </submittedName>
</protein>
<dbReference type="SUPFAM" id="SSF103481">
    <property type="entry name" value="Multidrug resistance efflux transporter EmrE"/>
    <property type="match status" value="1"/>
</dbReference>
<dbReference type="GO" id="GO:0000139">
    <property type="term" value="C:Golgi membrane"/>
    <property type="evidence" value="ECO:0007669"/>
    <property type="project" value="TreeGrafter"/>
</dbReference>
<dbReference type="GeneID" id="13390061"/>
<dbReference type="Pfam" id="PF08449">
    <property type="entry name" value="UAA"/>
    <property type="match status" value="1"/>
</dbReference>
<dbReference type="PANTHER" id="PTHR10778">
    <property type="entry name" value="SOLUTE CARRIER FAMILY 35 MEMBER B"/>
    <property type="match status" value="1"/>
</dbReference>
<dbReference type="EMBL" id="FR799589">
    <property type="protein sequence ID" value="CBZ31201.1"/>
    <property type="molecule type" value="Genomic_DNA"/>
</dbReference>
<feature type="transmembrane region" description="Helical" evidence="7">
    <location>
        <begin position="889"/>
        <end position="913"/>
    </location>
</feature>
<feature type="transmembrane region" description="Helical" evidence="7">
    <location>
        <begin position="643"/>
        <end position="667"/>
    </location>
</feature>
<gene>
    <name evidence="8" type="ORF">LDBPK_020310</name>
</gene>
<name>E9B7H8_LEIDO</name>
<keyword evidence="4 7" id="KW-1133">Transmembrane helix</keyword>
<evidence type="ECO:0000256" key="1">
    <source>
        <dbReference type="ARBA" id="ARBA00004141"/>
    </source>
</evidence>
<evidence type="ECO:0000256" key="7">
    <source>
        <dbReference type="SAM" id="Phobius"/>
    </source>
</evidence>
<keyword evidence="2" id="KW-0813">Transport</keyword>
<dbReference type="Proteomes" id="UP000008980">
    <property type="component" value="Chromosome 2"/>
</dbReference>
<evidence type="ECO:0000313" key="8">
    <source>
        <dbReference type="EMBL" id="CBZ31201.1"/>
    </source>
</evidence>
<feature type="transmembrane region" description="Helical" evidence="7">
    <location>
        <begin position="76"/>
        <end position="100"/>
    </location>
</feature>
<feature type="compositionally biased region" description="Low complexity" evidence="6">
    <location>
        <begin position="119"/>
        <end position="130"/>
    </location>
</feature>
<dbReference type="PhylomeDB" id="E9B7H8"/>
<feature type="transmembrane region" description="Helical" evidence="7">
    <location>
        <begin position="46"/>
        <end position="64"/>
    </location>
</feature>
<feature type="transmembrane region" description="Helical" evidence="7">
    <location>
        <begin position="920"/>
        <end position="943"/>
    </location>
</feature>
<feature type="region of interest" description="Disordered" evidence="6">
    <location>
        <begin position="107"/>
        <end position="143"/>
    </location>
</feature>
<feature type="region of interest" description="Disordered" evidence="6">
    <location>
        <begin position="1"/>
        <end position="42"/>
    </location>
</feature>
<feature type="region of interest" description="Disordered" evidence="6">
    <location>
        <begin position="317"/>
        <end position="375"/>
    </location>
</feature>
<feature type="compositionally biased region" description="Polar residues" evidence="6">
    <location>
        <begin position="7"/>
        <end position="25"/>
    </location>
</feature>
<dbReference type="GO" id="GO:0005789">
    <property type="term" value="C:endoplasmic reticulum membrane"/>
    <property type="evidence" value="ECO:0007669"/>
    <property type="project" value="TreeGrafter"/>
</dbReference>
<feature type="transmembrane region" description="Helical" evidence="7">
    <location>
        <begin position="517"/>
        <end position="534"/>
    </location>
</feature>
<evidence type="ECO:0000313" key="9">
    <source>
        <dbReference type="Proteomes" id="UP000008980"/>
    </source>
</evidence>
<feature type="transmembrane region" description="Helical" evidence="7">
    <location>
        <begin position="949"/>
        <end position="967"/>
    </location>
</feature>
<comment type="subcellular location">
    <subcellularLocation>
        <location evidence="1">Membrane</location>
        <topology evidence="1">Multi-pass membrane protein</topology>
    </subcellularLocation>
</comment>
<dbReference type="InterPro" id="IPR013657">
    <property type="entry name" value="SCL35B1-4/HUT1"/>
</dbReference>
<evidence type="ECO:0000256" key="2">
    <source>
        <dbReference type="ARBA" id="ARBA00022448"/>
    </source>
</evidence>
<evidence type="ECO:0000256" key="4">
    <source>
        <dbReference type="ARBA" id="ARBA00022989"/>
    </source>
</evidence>
<dbReference type="OMA" id="IFHLPGF"/>
<reference evidence="9" key="2">
    <citation type="submission" date="2011-02" db="EMBL/GenBank/DDBJ databases">
        <title>Whole genome sequencing of Leishmania donovani clinical lines reveals dynamic variation related to drug resistance.</title>
        <authorList>
            <person name="Downing T."/>
            <person name="Imamura H."/>
            <person name="Sanders M."/>
            <person name="Decuypere S."/>
            <person name="Hertz-Fowler C."/>
            <person name="Clark T.G."/>
            <person name="Rijal S."/>
            <person name="Sundar S."/>
            <person name="Quail M.A."/>
            <person name="De Doncker S."/>
            <person name="Maes I."/>
            <person name="Vanaerschot M."/>
            <person name="Stark O."/>
            <person name="Schonian G."/>
            <person name="Dujardin J.C."/>
            <person name="Berriman M."/>
        </authorList>
    </citation>
    <scope>NUCLEOTIDE SEQUENCE [LARGE SCALE GENOMIC DNA]</scope>
    <source>
        <strain evidence="9">BPK282A1</strain>
    </source>
</reference>
<feature type="compositionally biased region" description="Basic and acidic residues" evidence="6">
    <location>
        <begin position="339"/>
        <end position="357"/>
    </location>
</feature>
<evidence type="ECO:0000256" key="6">
    <source>
        <dbReference type="SAM" id="MobiDB-lite"/>
    </source>
</evidence>
<feature type="compositionally biased region" description="Basic residues" evidence="6">
    <location>
        <begin position="682"/>
        <end position="691"/>
    </location>
</feature>
<feature type="compositionally biased region" description="Basic and acidic residues" evidence="6">
    <location>
        <begin position="173"/>
        <end position="184"/>
    </location>
</feature>
<feature type="transmembrane region" description="Helical" evidence="7">
    <location>
        <begin position="765"/>
        <end position="786"/>
    </location>
</feature>
<evidence type="ECO:0000256" key="5">
    <source>
        <dbReference type="ARBA" id="ARBA00023136"/>
    </source>
</evidence>
<feature type="compositionally biased region" description="Low complexity" evidence="6">
    <location>
        <begin position="363"/>
        <end position="375"/>
    </location>
</feature>
<dbReference type="GO" id="GO:0046964">
    <property type="term" value="F:3'-phosphoadenosine 5'-phosphosulfate transmembrane transporter activity"/>
    <property type="evidence" value="ECO:0007669"/>
    <property type="project" value="TreeGrafter"/>
</dbReference>
<dbReference type="AlphaFoldDB" id="E9B7H8"/>
<dbReference type="PANTHER" id="PTHR10778:SF8">
    <property type="entry name" value="ADENOSINE 3'-PHOSPHO 5'-PHOSPHOSULFATE TRANSPORTER 2"/>
    <property type="match status" value="1"/>
</dbReference>
<dbReference type="RefSeq" id="XP_003857927.1">
    <property type="nucleotide sequence ID" value="XM_003857879.1"/>
</dbReference>
<feature type="region of interest" description="Disordered" evidence="6">
    <location>
        <begin position="166"/>
        <end position="189"/>
    </location>
</feature>
<keyword evidence="5 7" id="KW-0472">Membrane</keyword>
<proteinExistence type="predicted"/>
<dbReference type="KEGG" id="ldo:LDBPK_020310"/>
<accession>E9B7H8</accession>